<dbReference type="Pfam" id="PF22888">
    <property type="entry name" value="FIMAH"/>
    <property type="match status" value="1"/>
</dbReference>
<dbReference type="Gene3D" id="3.40.630.10">
    <property type="entry name" value="Zn peptidases"/>
    <property type="match status" value="1"/>
</dbReference>
<dbReference type="OrthoDB" id="9758209at2"/>
<dbReference type="InterPro" id="IPR000834">
    <property type="entry name" value="Peptidase_M14"/>
</dbReference>
<dbReference type="EMBL" id="QYTW02000001">
    <property type="protein sequence ID" value="RST61611.1"/>
    <property type="molecule type" value="Genomic_DNA"/>
</dbReference>
<proteinExistence type="inferred from homology"/>
<dbReference type="InterPro" id="IPR029062">
    <property type="entry name" value="Class_I_gatase-like"/>
</dbReference>
<evidence type="ECO:0000256" key="1">
    <source>
        <dbReference type="PROSITE-ProRule" id="PRU01379"/>
    </source>
</evidence>
<dbReference type="RefSeq" id="WP_120115794.1">
    <property type="nucleotide sequence ID" value="NZ_QYTW02000001.1"/>
</dbReference>
<gene>
    <name evidence="4" type="ORF">D5F11_001675</name>
</gene>
<dbReference type="InterPro" id="IPR054470">
    <property type="entry name" value="FIMAH_dom"/>
</dbReference>
<feature type="active site" description="Proton donor/acceptor" evidence="1">
    <location>
        <position position="304"/>
    </location>
</feature>
<dbReference type="PROSITE" id="PS52035">
    <property type="entry name" value="PEPTIDASE_M14"/>
    <property type="match status" value="1"/>
</dbReference>
<dbReference type="AlphaFoldDB" id="A0A429XE67"/>
<feature type="chain" id="PRO_5039332718" description="Peptidase M14 domain-containing protein" evidence="2">
    <location>
        <begin position="21"/>
        <end position="838"/>
    </location>
</feature>
<evidence type="ECO:0000259" key="3">
    <source>
        <dbReference type="PROSITE" id="PS52035"/>
    </source>
</evidence>
<reference evidence="4 5" key="1">
    <citation type="submission" date="2018-12" db="EMBL/GenBank/DDBJ databases">
        <authorList>
            <person name="Sun L."/>
            <person name="Chen Z."/>
        </authorList>
    </citation>
    <scope>NUCLEOTIDE SEQUENCE [LARGE SCALE GENOMIC DNA]</scope>
    <source>
        <strain evidence="4 5">LMG 29736</strain>
    </source>
</reference>
<dbReference type="Pfam" id="PF00246">
    <property type="entry name" value="Peptidase_M14"/>
    <property type="match status" value="1"/>
</dbReference>
<organism evidence="4 5">
    <name type="scientific">Siminovitchia terrae</name>
    <name type="common">Bacillus terrae</name>
    <dbReference type="NCBI Taxonomy" id="1914933"/>
    <lineage>
        <taxon>Bacteria</taxon>
        <taxon>Bacillati</taxon>
        <taxon>Bacillota</taxon>
        <taxon>Bacilli</taxon>
        <taxon>Bacillales</taxon>
        <taxon>Bacillaceae</taxon>
        <taxon>Siminovitchia</taxon>
    </lineage>
</organism>
<comment type="caution">
    <text evidence="4">The sequence shown here is derived from an EMBL/GenBank/DDBJ whole genome shotgun (WGS) entry which is preliminary data.</text>
</comment>
<protein>
    <recommendedName>
        <fullName evidence="3">Peptidase M14 domain-containing protein</fullName>
    </recommendedName>
</protein>
<dbReference type="Proteomes" id="UP000287296">
    <property type="component" value="Unassembled WGS sequence"/>
</dbReference>
<comment type="similarity">
    <text evidence="1">Belongs to the peptidase M14 family.</text>
</comment>
<dbReference type="SUPFAM" id="SSF52317">
    <property type="entry name" value="Class I glutamine amidotransferase-like"/>
    <property type="match status" value="1"/>
</dbReference>
<accession>A0A429XE67</accession>
<dbReference type="GO" id="GO:0004181">
    <property type="term" value="F:metallocarboxypeptidase activity"/>
    <property type="evidence" value="ECO:0007669"/>
    <property type="project" value="InterPro"/>
</dbReference>
<keyword evidence="2" id="KW-0732">Signal</keyword>
<sequence length="838" mass="92545">MRRHLLAPLIAFMMVFSFLAPVTQAAKANAVAYTPVPYEEILPILEKHVKESERVTLDVIGQSSMGHDLYSVVIAESAEDINQSKKLRELMVADPTKAKKFVAENPDVKVPILINGSIHGNEEPGVDAILKLIDRFGYENDEETMSILENNILIFNVVQNPDGRILGTRANGNGFDVNRDFVTLSQPETHATVELMKEWVPMVFLDLHGFVVRTNRTPGLIEPTTSPHNPNTEHDLYLKWALPQAEAMEAELVANKDKFETDLYKNMEGTHIPYRDAEDGWDDYPPIFAPGHGMYHGAYVSTLETPNKTQDGVEWHYQAVMGALKYAVKNKVGMLEDQIEVFRRGVEFDHPDHAPGFFPRAYVLPVDQTDPSATVKTVNHLLKYGVKIHQVEGPALIDGNKYDKGTYIINLNQAKAGLVNTLLWDGEDISDRVGAMYDISAWNLPELWGFEAIPTDSDIDVPMKEVNKAIEEGKLIGAGPYEITNSSVGAIALVNRLIQSNISVLKGENGHFYIEQGSASLSNAVKESGLALMSKPMPAKAKELERVNVAILNDGGQHGVRTALKQLGFDVTELRDQDIEANGLAEFDVLVANGSGIVKNDAYKETIHEFVSNGGKYIAIGANASKAAVQLELTEATVNSGGTNSNGIVDVLYGDTSITASYKEQDIGFVYNPVWYTSVENDRVAASFGEGKFFKAGFWKNPQPAQGQPVIIKGADPGVTLFGMEVGFRAHPEYLYRLLTNAIYPGEETILTTAAGTKARVERYAKEGAFKNDEDARALTTHLTAVNLYEEKRQADKVVKHMEGFDQLLEHQKNNGLISGKVYHLLKSDTNALIKKWE</sequence>
<evidence type="ECO:0000313" key="4">
    <source>
        <dbReference type="EMBL" id="RST61611.1"/>
    </source>
</evidence>
<dbReference type="GO" id="GO:0008270">
    <property type="term" value="F:zinc ion binding"/>
    <property type="evidence" value="ECO:0007669"/>
    <property type="project" value="InterPro"/>
</dbReference>
<feature type="signal peptide" evidence="2">
    <location>
        <begin position="1"/>
        <end position="20"/>
    </location>
</feature>
<feature type="domain" description="Peptidase M14" evidence="3">
    <location>
        <begin position="34"/>
        <end position="327"/>
    </location>
</feature>
<dbReference type="SUPFAM" id="SSF53187">
    <property type="entry name" value="Zn-dependent exopeptidases"/>
    <property type="match status" value="1"/>
</dbReference>
<evidence type="ECO:0000313" key="5">
    <source>
        <dbReference type="Proteomes" id="UP000287296"/>
    </source>
</evidence>
<dbReference type="GO" id="GO:0006508">
    <property type="term" value="P:proteolysis"/>
    <property type="evidence" value="ECO:0007669"/>
    <property type="project" value="InterPro"/>
</dbReference>
<evidence type="ECO:0000256" key="2">
    <source>
        <dbReference type="SAM" id="SignalP"/>
    </source>
</evidence>
<name>A0A429XE67_SIMTE</name>